<gene>
    <name evidence="1" type="ORF">GCM10007898_26360</name>
</gene>
<evidence type="ECO:0000313" key="2">
    <source>
        <dbReference type="Proteomes" id="UP001156627"/>
    </source>
</evidence>
<dbReference type="Gene3D" id="3.40.50.200">
    <property type="entry name" value="Peptidase S8/S53 domain"/>
    <property type="match status" value="1"/>
</dbReference>
<comment type="caution">
    <text evidence="1">The sequence shown here is derived from an EMBL/GenBank/DDBJ whole genome shotgun (WGS) entry which is preliminary data.</text>
</comment>
<reference evidence="2" key="1">
    <citation type="journal article" date="2019" name="Int. J. Syst. Evol. Microbiol.">
        <title>The Global Catalogue of Microorganisms (GCM) 10K type strain sequencing project: providing services to taxonomists for standard genome sequencing and annotation.</title>
        <authorList>
            <consortium name="The Broad Institute Genomics Platform"/>
            <consortium name="The Broad Institute Genome Sequencing Center for Infectious Disease"/>
            <person name="Wu L."/>
            <person name="Ma J."/>
        </authorList>
    </citation>
    <scope>NUCLEOTIDE SEQUENCE [LARGE SCALE GENOMIC DNA]</scope>
    <source>
        <strain evidence="2">NBRC 111981</strain>
    </source>
</reference>
<dbReference type="Proteomes" id="UP001156627">
    <property type="component" value="Unassembled WGS sequence"/>
</dbReference>
<dbReference type="RefSeq" id="WP_284332506.1">
    <property type="nucleotide sequence ID" value="NZ_BSOA01000028.1"/>
</dbReference>
<protein>
    <submittedName>
        <fullName evidence="1">Uncharacterized protein</fullName>
    </submittedName>
</protein>
<keyword evidence="2" id="KW-1185">Reference proteome</keyword>
<accession>A0ABQ5XCV9</accession>
<evidence type="ECO:0000313" key="1">
    <source>
        <dbReference type="EMBL" id="GLQ89064.1"/>
    </source>
</evidence>
<dbReference type="InterPro" id="IPR036852">
    <property type="entry name" value="Peptidase_S8/S53_dom_sf"/>
</dbReference>
<sequence>MRVSHALSLQTLDHAQTFSWHGRMQPVAASRPLPGYHIVTSPDGNTNAHGYYPQEFATVYDAGSAPAATNTTAAIIGWGSMTNAVNDLTQMESGQGLAAVSTQVVILGGDNGDDSGQGE</sequence>
<organism evidence="1 2">
    <name type="scientific">Dyella flagellata</name>
    <dbReference type="NCBI Taxonomy" id="1867833"/>
    <lineage>
        <taxon>Bacteria</taxon>
        <taxon>Pseudomonadati</taxon>
        <taxon>Pseudomonadota</taxon>
        <taxon>Gammaproteobacteria</taxon>
        <taxon>Lysobacterales</taxon>
        <taxon>Rhodanobacteraceae</taxon>
        <taxon>Dyella</taxon>
    </lineage>
</organism>
<proteinExistence type="predicted"/>
<name>A0ABQ5XCV9_9GAMM</name>
<dbReference type="EMBL" id="BSOA01000028">
    <property type="protein sequence ID" value="GLQ89064.1"/>
    <property type="molecule type" value="Genomic_DNA"/>
</dbReference>